<comment type="similarity">
    <text evidence="2 9">Belongs to the AB hydrolase superfamily. Lipase family.</text>
</comment>
<name>A0AAV5UTD6_9BILA</name>
<accession>A0AAV5UTD6</accession>
<feature type="active site" description="Charge relay system" evidence="10">
    <location>
        <position position="370"/>
    </location>
</feature>
<dbReference type="InterPro" id="IPR006693">
    <property type="entry name" value="AB_hydrolase_lipase"/>
</dbReference>
<evidence type="ECO:0000256" key="5">
    <source>
        <dbReference type="ARBA" id="ARBA00022963"/>
    </source>
</evidence>
<keyword evidence="14" id="KW-1185">Reference proteome</keyword>
<evidence type="ECO:0000313" key="13">
    <source>
        <dbReference type="EMBL" id="GMT09488.1"/>
    </source>
</evidence>
<proteinExistence type="inferred from homology"/>
<dbReference type="SUPFAM" id="SSF53474">
    <property type="entry name" value="alpha/beta-Hydrolases"/>
    <property type="match status" value="1"/>
</dbReference>
<evidence type="ECO:0000256" key="11">
    <source>
        <dbReference type="SAM" id="SignalP"/>
    </source>
</evidence>
<keyword evidence="8" id="KW-0458">Lysosome</keyword>
<dbReference type="PIRSF" id="PIRSF000862">
    <property type="entry name" value="Steryl_ester_lip"/>
    <property type="match status" value="1"/>
</dbReference>
<evidence type="ECO:0000259" key="12">
    <source>
        <dbReference type="Pfam" id="PF04083"/>
    </source>
</evidence>
<dbReference type="Proteomes" id="UP001432322">
    <property type="component" value="Unassembled WGS sequence"/>
</dbReference>
<dbReference type="GO" id="GO:0016042">
    <property type="term" value="P:lipid catabolic process"/>
    <property type="evidence" value="ECO:0007669"/>
    <property type="project" value="UniProtKB-KW"/>
</dbReference>
<feature type="active site" description="Charge relay system" evidence="10">
    <location>
        <position position="338"/>
    </location>
</feature>
<protein>
    <recommendedName>
        <fullName evidence="9">Lipase</fullName>
    </recommendedName>
</protein>
<evidence type="ECO:0000256" key="8">
    <source>
        <dbReference type="ARBA" id="ARBA00023228"/>
    </source>
</evidence>
<dbReference type="GO" id="GO:0043202">
    <property type="term" value="C:lysosomal lumen"/>
    <property type="evidence" value="ECO:0007669"/>
    <property type="project" value="UniProtKB-SubCell"/>
</dbReference>
<dbReference type="Pfam" id="PF04083">
    <property type="entry name" value="Abhydro_lipase"/>
    <property type="match status" value="1"/>
</dbReference>
<keyword evidence="6" id="KW-0443">Lipid metabolism</keyword>
<gene>
    <name evidence="13" type="ORF">PFISCL1PPCAC_785</name>
</gene>
<feature type="domain" description="Partial AB-hydrolase lipase" evidence="12">
    <location>
        <begin position="27"/>
        <end position="88"/>
    </location>
</feature>
<feature type="signal peptide" evidence="11">
    <location>
        <begin position="1"/>
        <end position="15"/>
    </location>
</feature>
<keyword evidence="7" id="KW-0325">Glycoprotein</keyword>
<dbReference type="PANTHER" id="PTHR11005">
    <property type="entry name" value="LYSOSOMAL ACID LIPASE-RELATED"/>
    <property type="match status" value="1"/>
</dbReference>
<evidence type="ECO:0000313" key="14">
    <source>
        <dbReference type="Proteomes" id="UP001432322"/>
    </source>
</evidence>
<evidence type="ECO:0000256" key="10">
    <source>
        <dbReference type="PIRSR" id="PIRSR000862-1"/>
    </source>
</evidence>
<dbReference type="InterPro" id="IPR029058">
    <property type="entry name" value="AB_hydrolase_fold"/>
</dbReference>
<keyword evidence="5 9" id="KW-0442">Lipid degradation</keyword>
<reference evidence="13" key="1">
    <citation type="submission" date="2023-10" db="EMBL/GenBank/DDBJ databases">
        <title>Genome assembly of Pristionchus species.</title>
        <authorList>
            <person name="Yoshida K."/>
            <person name="Sommer R.J."/>
        </authorList>
    </citation>
    <scope>NUCLEOTIDE SEQUENCE</scope>
    <source>
        <strain evidence="13">RS5133</strain>
    </source>
</reference>
<comment type="subcellular location">
    <subcellularLocation>
        <location evidence="1">Lysosome lumen</location>
    </subcellularLocation>
</comment>
<evidence type="ECO:0000256" key="7">
    <source>
        <dbReference type="ARBA" id="ARBA00023180"/>
    </source>
</evidence>
<keyword evidence="3 11" id="KW-0732">Signal</keyword>
<organism evidence="13 14">
    <name type="scientific">Pristionchus fissidentatus</name>
    <dbReference type="NCBI Taxonomy" id="1538716"/>
    <lineage>
        <taxon>Eukaryota</taxon>
        <taxon>Metazoa</taxon>
        <taxon>Ecdysozoa</taxon>
        <taxon>Nematoda</taxon>
        <taxon>Chromadorea</taxon>
        <taxon>Rhabditida</taxon>
        <taxon>Rhabditina</taxon>
        <taxon>Diplogasteromorpha</taxon>
        <taxon>Diplogasteroidea</taxon>
        <taxon>Neodiplogasteridae</taxon>
        <taxon>Pristionchus</taxon>
    </lineage>
</organism>
<dbReference type="Gene3D" id="3.40.50.1820">
    <property type="entry name" value="alpha/beta hydrolase"/>
    <property type="match status" value="1"/>
</dbReference>
<evidence type="ECO:0000256" key="9">
    <source>
        <dbReference type="PIRNR" id="PIRNR000862"/>
    </source>
</evidence>
<evidence type="ECO:0000256" key="6">
    <source>
        <dbReference type="ARBA" id="ARBA00023098"/>
    </source>
</evidence>
<evidence type="ECO:0000256" key="1">
    <source>
        <dbReference type="ARBA" id="ARBA00004227"/>
    </source>
</evidence>
<feature type="active site" description="Nucleophile" evidence="10">
    <location>
        <position position="163"/>
    </location>
</feature>
<dbReference type="GO" id="GO:0016788">
    <property type="term" value="F:hydrolase activity, acting on ester bonds"/>
    <property type="evidence" value="ECO:0007669"/>
    <property type="project" value="InterPro"/>
</dbReference>
<evidence type="ECO:0000256" key="3">
    <source>
        <dbReference type="ARBA" id="ARBA00022729"/>
    </source>
</evidence>
<comment type="caution">
    <text evidence="13">The sequence shown here is derived from an EMBL/GenBank/DDBJ whole genome shotgun (WGS) entry which is preliminary data.</text>
</comment>
<feature type="chain" id="PRO_5043842901" description="Lipase" evidence="11">
    <location>
        <begin position="16"/>
        <end position="401"/>
    </location>
</feature>
<dbReference type="InterPro" id="IPR025483">
    <property type="entry name" value="Lipase_euk"/>
</dbReference>
<dbReference type="AlphaFoldDB" id="A0AAV5UTD6"/>
<keyword evidence="4 9" id="KW-0378">Hydrolase</keyword>
<dbReference type="EMBL" id="BTSY01000001">
    <property type="protein sequence ID" value="GMT09488.1"/>
    <property type="molecule type" value="Genomic_DNA"/>
</dbReference>
<dbReference type="FunFam" id="3.40.50.1820:FF:000021">
    <property type="entry name" value="Lipase"/>
    <property type="match status" value="1"/>
</dbReference>
<evidence type="ECO:0000256" key="2">
    <source>
        <dbReference type="ARBA" id="ARBA00010701"/>
    </source>
</evidence>
<sequence>MILLSLIALFSIVSARIDDPEVNMTAPEIIRYWGYPSEEHFATTQDGYILGLHRIPRGRTDSMENSCRPVVFMQHGLESDSINWIANLPDESAGFLFADAGFDVWLGNMRGNTYSKNHTNFTVNDEKFWEFSWDEMQLFDLPAMIDYVHAATNQTSLYYIGHSQGTLTMFSRLSLDPQFGSKIRKFFALAPIGTVKYSKGFLPLFSQNFINELELFEDLFGSGEFLGNDGIVSLIAKWLCDDIEGDKICDSMIFLISGPETTSQFNATRTEVYIAHDPAGTSSQNMLHWMQMFVAGTVTRFDYGSARKNTQHYGTAIPPSYNFTTVATDMYLYWSDDDFLADPQDFTELLLPMLNREYVKVNSHLTGFSHLDFIWGLDAASIIYNSIIEIIKDDLGGNIKR</sequence>
<evidence type="ECO:0000256" key="4">
    <source>
        <dbReference type="ARBA" id="ARBA00022801"/>
    </source>
</evidence>